<sequence length="337" mass="38630">MWMPTFDAAGMPTFVNPMQMANMAWNQGQAQEAEEVVSSRGGQKTIDRDLRRLASFFGIDEVTLERLDELMEKHSPEQRRRDLAKLYEILETARSPSRLLMAKTEEMEDGQFVTNFKRDEHIDRLCEQYRLNDAARCRLVELRVRRPQSQEEDHRRLEEHLQMCEDTSFTAESLIKKVTQGRLSELPDLSEAKAIAAQLDQVAQRKLREVVEKRHEDLKLVLEQIQKVLAVAFSPSMTFLKVVDTYLAGGLVEANEIEVIRLQSKQQAKRQKKAQKQKKKKDKKKKEKSSSSSSSSSSSNGSSSSASSTSSGKKKKKKKSKKVKKKEKKKKKDKKAK</sequence>
<evidence type="ECO:0000313" key="2">
    <source>
        <dbReference type="EMBL" id="CAK9090707.1"/>
    </source>
</evidence>
<dbReference type="EMBL" id="CAXAMN010024884">
    <property type="protein sequence ID" value="CAK9090707.1"/>
    <property type="molecule type" value="Genomic_DNA"/>
</dbReference>
<feature type="compositionally biased region" description="Basic residues" evidence="1">
    <location>
        <begin position="267"/>
        <end position="287"/>
    </location>
</feature>
<feature type="compositionally biased region" description="Basic residues" evidence="1">
    <location>
        <begin position="312"/>
        <end position="337"/>
    </location>
</feature>
<feature type="compositionally biased region" description="Low complexity" evidence="1">
    <location>
        <begin position="290"/>
        <end position="311"/>
    </location>
</feature>
<proteinExistence type="predicted"/>
<comment type="caution">
    <text evidence="2">The sequence shown here is derived from an EMBL/GenBank/DDBJ whole genome shotgun (WGS) entry which is preliminary data.</text>
</comment>
<feature type="region of interest" description="Disordered" evidence="1">
    <location>
        <begin position="264"/>
        <end position="337"/>
    </location>
</feature>
<evidence type="ECO:0000313" key="3">
    <source>
        <dbReference type="Proteomes" id="UP001642484"/>
    </source>
</evidence>
<dbReference type="Proteomes" id="UP001642484">
    <property type="component" value="Unassembled WGS sequence"/>
</dbReference>
<keyword evidence="3" id="KW-1185">Reference proteome</keyword>
<evidence type="ECO:0000256" key="1">
    <source>
        <dbReference type="SAM" id="MobiDB-lite"/>
    </source>
</evidence>
<protein>
    <submittedName>
        <fullName evidence="2">Uncharacterized protein</fullName>
    </submittedName>
</protein>
<gene>
    <name evidence="2" type="ORF">CCMP2556_LOCUS43562</name>
</gene>
<accession>A0ABP0QR26</accession>
<reference evidence="2 3" key="1">
    <citation type="submission" date="2024-02" db="EMBL/GenBank/DDBJ databases">
        <authorList>
            <person name="Chen Y."/>
            <person name="Shah S."/>
            <person name="Dougan E. K."/>
            <person name="Thang M."/>
            <person name="Chan C."/>
        </authorList>
    </citation>
    <scope>NUCLEOTIDE SEQUENCE [LARGE SCALE GENOMIC DNA]</scope>
</reference>
<name>A0ABP0QR26_9DINO</name>
<organism evidence="2 3">
    <name type="scientific">Durusdinium trenchii</name>
    <dbReference type="NCBI Taxonomy" id="1381693"/>
    <lineage>
        <taxon>Eukaryota</taxon>
        <taxon>Sar</taxon>
        <taxon>Alveolata</taxon>
        <taxon>Dinophyceae</taxon>
        <taxon>Suessiales</taxon>
        <taxon>Symbiodiniaceae</taxon>
        <taxon>Durusdinium</taxon>
    </lineage>
</organism>